<dbReference type="InterPro" id="IPR008991">
    <property type="entry name" value="Translation_prot_SH3-like_sf"/>
</dbReference>
<name>A0A1I2EYS4_9BACT</name>
<dbReference type="NCBIfam" id="NF033644">
    <property type="entry name" value="antiterm_UpxY"/>
    <property type="match status" value="1"/>
</dbReference>
<dbReference type="InParanoid" id="A0A1I2EYS4"/>
<dbReference type="SUPFAM" id="SSF50104">
    <property type="entry name" value="Translation proteins SH3-like domain"/>
    <property type="match status" value="1"/>
</dbReference>
<proteinExistence type="predicted"/>
<reference evidence="5 6" key="1">
    <citation type="submission" date="2016-10" db="EMBL/GenBank/DDBJ databases">
        <authorList>
            <person name="de Groot N.N."/>
        </authorList>
    </citation>
    <scope>NUCLEOTIDE SEQUENCE [LARGE SCALE GENOMIC DNA]</scope>
    <source>
        <strain evidence="5 6">DSM 19012</strain>
    </source>
</reference>
<evidence type="ECO:0000256" key="2">
    <source>
        <dbReference type="ARBA" id="ARBA00023015"/>
    </source>
</evidence>
<keyword evidence="6" id="KW-1185">Reference proteome</keyword>
<dbReference type="Proteomes" id="UP000181976">
    <property type="component" value="Unassembled WGS sequence"/>
</dbReference>
<evidence type="ECO:0000313" key="5">
    <source>
        <dbReference type="EMBL" id="SFE97441.1"/>
    </source>
</evidence>
<evidence type="ECO:0000313" key="6">
    <source>
        <dbReference type="Proteomes" id="UP000181976"/>
    </source>
</evidence>
<dbReference type="InterPro" id="IPR043425">
    <property type="entry name" value="NusG-like"/>
</dbReference>
<dbReference type="STRING" id="385682.SAMN05444380_12512"/>
<keyword evidence="1" id="KW-0889">Transcription antitermination</keyword>
<dbReference type="eggNOG" id="COG0250">
    <property type="taxonomic scope" value="Bacteria"/>
</dbReference>
<evidence type="ECO:0000259" key="4">
    <source>
        <dbReference type="SMART" id="SM00739"/>
    </source>
</evidence>
<dbReference type="RefSeq" id="WP_010528415.1">
    <property type="nucleotide sequence ID" value="NZ_AFSL01000084.1"/>
</dbReference>
<dbReference type="PANTHER" id="PTHR30265">
    <property type="entry name" value="RHO-INTERACTING TRANSCRIPTION TERMINATION FACTOR NUSG"/>
    <property type="match status" value="1"/>
</dbReference>
<evidence type="ECO:0000256" key="1">
    <source>
        <dbReference type="ARBA" id="ARBA00022814"/>
    </source>
</evidence>
<dbReference type="AlphaFoldDB" id="A0A1I2EYS4"/>
<dbReference type="EMBL" id="FONA01000025">
    <property type="protein sequence ID" value="SFE97441.1"/>
    <property type="molecule type" value="Genomic_DNA"/>
</dbReference>
<accession>A0A1I2EYS4</accession>
<keyword evidence="3" id="KW-0804">Transcription</keyword>
<dbReference type="SMART" id="SM00739">
    <property type="entry name" value="KOW"/>
    <property type="match status" value="1"/>
</dbReference>
<feature type="domain" description="KOW" evidence="4">
    <location>
        <begin position="115"/>
        <end position="142"/>
    </location>
</feature>
<dbReference type="PANTHER" id="PTHR30265:SF4">
    <property type="entry name" value="KOW MOTIF FAMILY PROTEIN, EXPRESSED"/>
    <property type="match status" value="1"/>
</dbReference>
<dbReference type="GO" id="GO:0006354">
    <property type="term" value="P:DNA-templated transcription elongation"/>
    <property type="evidence" value="ECO:0007669"/>
    <property type="project" value="InterPro"/>
</dbReference>
<dbReference type="InterPro" id="IPR005824">
    <property type="entry name" value="KOW"/>
</dbReference>
<evidence type="ECO:0000256" key="3">
    <source>
        <dbReference type="ARBA" id="ARBA00023163"/>
    </source>
</evidence>
<dbReference type="GO" id="GO:0031564">
    <property type="term" value="P:transcription antitermination"/>
    <property type="evidence" value="ECO:0007669"/>
    <property type="project" value="UniProtKB-KW"/>
</dbReference>
<dbReference type="Gene3D" id="3.30.70.940">
    <property type="entry name" value="NusG, N-terminal domain"/>
    <property type="match status" value="1"/>
</dbReference>
<protein>
    <submittedName>
        <fullName evidence="5">Transcription antitermination factor NusG</fullName>
    </submittedName>
</protein>
<organism evidence="5 6">
    <name type="scientific">Thermophagus xiamenensis</name>
    <dbReference type="NCBI Taxonomy" id="385682"/>
    <lineage>
        <taxon>Bacteria</taxon>
        <taxon>Pseudomonadati</taxon>
        <taxon>Bacteroidota</taxon>
        <taxon>Bacteroidia</taxon>
        <taxon>Marinilabiliales</taxon>
        <taxon>Marinilabiliaceae</taxon>
        <taxon>Thermophagus</taxon>
    </lineage>
</organism>
<dbReference type="Pfam" id="PF02357">
    <property type="entry name" value="NusG"/>
    <property type="match status" value="1"/>
</dbReference>
<dbReference type="InterPro" id="IPR006645">
    <property type="entry name" value="NGN-like_dom"/>
</dbReference>
<dbReference type="OrthoDB" id="9796143at2"/>
<gene>
    <name evidence="5" type="ORF">SAMN05444380_12512</name>
</gene>
<keyword evidence="2" id="KW-0805">Transcription regulation</keyword>
<sequence>MEKQQQSRWYALYTRSRAEKKVYTQLKEMGIEVYLPLRRELRQWSDRKKWIEVPVISSYVFVNIIPRQYRDVFNANGVVAYVSHKGQAVPIPDHEIEAMRRTVENQFNFSVEAECLRKGEKVTISSGPLKGIEGEVEEVQGSKKLYIRISHIGYMLVLNMDEVIKQTNE</sequence>
<dbReference type="SUPFAM" id="SSF82679">
    <property type="entry name" value="N-utilization substance G protein NusG, N-terminal domain"/>
    <property type="match status" value="1"/>
</dbReference>
<dbReference type="InterPro" id="IPR036735">
    <property type="entry name" value="NGN_dom_sf"/>
</dbReference>